<evidence type="ECO:0000313" key="2">
    <source>
        <dbReference type="Proteomes" id="UP000673691"/>
    </source>
</evidence>
<feature type="non-terminal residue" evidence="1">
    <location>
        <position position="1"/>
    </location>
</feature>
<gene>
    <name evidence="1" type="ORF">BJ554DRAFT_605</name>
</gene>
<protein>
    <submittedName>
        <fullName evidence="1">Uncharacterized protein</fullName>
    </submittedName>
</protein>
<sequence length="143" mass="15470">VKQGARRVRPEKQATVKVGSLTVEDALHLLKTGLVDALGPGKEGGDLSMVVHELLVGTHSVLSAGDGVGQALCRNLLVVVQAALLVSKVGWQFPVELVQETQVELTREMAVLRGLFLQHLQCRALENDVEKAFGEKLRNTGRK</sequence>
<dbReference type="Proteomes" id="UP000673691">
    <property type="component" value="Unassembled WGS sequence"/>
</dbReference>
<dbReference type="AlphaFoldDB" id="A0A8H8DHR3"/>
<accession>A0A8H8DHR3</accession>
<name>A0A8H8DHR3_9FUNG</name>
<comment type="caution">
    <text evidence="1">The sequence shown here is derived from an EMBL/GenBank/DDBJ whole genome shotgun (WGS) entry which is preliminary data.</text>
</comment>
<dbReference type="EMBL" id="JAEFCI010007456">
    <property type="protein sequence ID" value="KAG5459054.1"/>
    <property type="molecule type" value="Genomic_DNA"/>
</dbReference>
<proteinExistence type="predicted"/>
<evidence type="ECO:0000313" key="1">
    <source>
        <dbReference type="EMBL" id="KAG5459054.1"/>
    </source>
</evidence>
<organism evidence="1 2">
    <name type="scientific">Olpidium bornovanus</name>
    <dbReference type="NCBI Taxonomy" id="278681"/>
    <lineage>
        <taxon>Eukaryota</taxon>
        <taxon>Fungi</taxon>
        <taxon>Fungi incertae sedis</taxon>
        <taxon>Olpidiomycota</taxon>
        <taxon>Olpidiomycotina</taxon>
        <taxon>Olpidiomycetes</taxon>
        <taxon>Olpidiales</taxon>
        <taxon>Olpidiaceae</taxon>
        <taxon>Olpidium</taxon>
    </lineage>
</organism>
<reference evidence="1 2" key="1">
    <citation type="journal article" name="Sci. Rep.">
        <title>Genome-scale phylogenetic analyses confirm Olpidium as the closest living zoosporic fungus to the non-flagellated, terrestrial fungi.</title>
        <authorList>
            <person name="Chang Y."/>
            <person name="Rochon D."/>
            <person name="Sekimoto S."/>
            <person name="Wang Y."/>
            <person name="Chovatia M."/>
            <person name="Sandor L."/>
            <person name="Salamov A."/>
            <person name="Grigoriev I.V."/>
            <person name="Stajich J.E."/>
            <person name="Spatafora J.W."/>
        </authorList>
    </citation>
    <scope>NUCLEOTIDE SEQUENCE [LARGE SCALE GENOMIC DNA]</scope>
    <source>
        <strain evidence="1">S191</strain>
    </source>
</reference>
<keyword evidence="2" id="KW-1185">Reference proteome</keyword>